<dbReference type="EMBL" id="JAPJDA010000015">
    <property type="protein sequence ID" value="MCX2838588.1"/>
    <property type="molecule type" value="Genomic_DNA"/>
</dbReference>
<name>A0A9X3CXM9_9FLAO</name>
<protein>
    <submittedName>
        <fullName evidence="1">Uncharacterized protein</fullName>
    </submittedName>
</protein>
<gene>
    <name evidence="1" type="ORF">OQ279_10520</name>
</gene>
<dbReference type="AlphaFoldDB" id="A0A9X3CXM9"/>
<keyword evidence="2" id="KW-1185">Reference proteome</keyword>
<evidence type="ECO:0000313" key="2">
    <source>
        <dbReference type="Proteomes" id="UP001148482"/>
    </source>
</evidence>
<reference evidence="1" key="1">
    <citation type="submission" date="2022-11" db="EMBL/GenBank/DDBJ databases">
        <title>Salinimicrobium profundisediminis sp. nov., isolated from deep-sea sediment of the Mariana Trench.</title>
        <authorList>
            <person name="Fu H."/>
        </authorList>
    </citation>
    <scope>NUCLEOTIDE SEQUENCE</scope>
    <source>
        <strain evidence="1">MT39</strain>
    </source>
</reference>
<evidence type="ECO:0000313" key="1">
    <source>
        <dbReference type="EMBL" id="MCX2838588.1"/>
    </source>
</evidence>
<comment type="caution">
    <text evidence="1">The sequence shown here is derived from an EMBL/GenBank/DDBJ whole genome shotgun (WGS) entry which is preliminary data.</text>
</comment>
<dbReference type="Proteomes" id="UP001148482">
    <property type="component" value="Unassembled WGS sequence"/>
</dbReference>
<feature type="non-terminal residue" evidence="1">
    <location>
        <position position="386"/>
    </location>
</feature>
<sequence>MPNLSSQLEIVASDRGILIPQVPLNSLTDQTTITNGNVESLLVFNTTNSSGLTPGYYYWYAGIWNRITSTTQTNPGIPANNVVWNIENQSFVYFNEAGDQINIKLDDITNETITRLVDNLDGTYTYISEDNSLTTIDVPSDVIKNISSNGSVYQKIISLLEDNVTYSSIIDNGNGTFTFSSGSGIETIFDANTTKLIDNEDGTYNLTNTNGEHITINTNADALNYNNVNSGLTAVNVQDALDEIQNNLDNTTDVLVSNNDGTYTHTAVDGTQIVIDANTTNVTVLEGVYTFTDGTGATIASIDTNADAITFDNTTNNFTATNVQSALEELFTELETGFGNLTIEDNEDGSFSLLGADGTTVLGTVSKSNLTDNADGSYTFTSNDGT</sequence>
<proteinExistence type="predicted"/>
<accession>A0A9X3CXM9</accession>
<organism evidence="1 2">
    <name type="scientific">Salinimicrobium profundisediminis</name>
    <dbReference type="NCBI Taxonomy" id="2994553"/>
    <lineage>
        <taxon>Bacteria</taxon>
        <taxon>Pseudomonadati</taxon>
        <taxon>Bacteroidota</taxon>
        <taxon>Flavobacteriia</taxon>
        <taxon>Flavobacteriales</taxon>
        <taxon>Flavobacteriaceae</taxon>
        <taxon>Salinimicrobium</taxon>
    </lineage>
</organism>